<dbReference type="CDD" id="cd00102">
    <property type="entry name" value="IPT"/>
    <property type="match status" value="2"/>
</dbReference>
<gene>
    <name evidence="17" type="ORF">CYMTET_29386</name>
</gene>
<dbReference type="InterPro" id="IPR011050">
    <property type="entry name" value="Pectin_lyase_fold/virulence"/>
</dbReference>
<dbReference type="InterPro" id="IPR055401">
    <property type="entry name" value="CEMIP_beta-hel_dom"/>
</dbReference>
<dbReference type="CDD" id="cd00111">
    <property type="entry name" value="Trefoil"/>
    <property type="match status" value="1"/>
</dbReference>
<dbReference type="InterPro" id="IPR000519">
    <property type="entry name" value="P_trefoil_dom"/>
</dbReference>
<feature type="domain" description="P-type" evidence="15">
    <location>
        <begin position="1358"/>
        <end position="1402"/>
    </location>
</feature>
<dbReference type="SMART" id="SM00018">
    <property type="entry name" value="PD"/>
    <property type="match status" value="1"/>
</dbReference>
<dbReference type="PANTHER" id="PTHR46769">
    <property type="entry name" value="POLYCYSTIC KIDNEY AND HEPATIC DISEASE 1 (AUTOSOMAL RECESSIVE)-LIKE 1"/>
    <property type="match status" value="1"/>
</dbReference>
<dbReference type="Gene3D" id="4.10.110.10">
    <property type="entry name" value="Spasmolytic Protein, domain 1"/>
    <property type="match status" value="1"/>
</dbReference>
<feature type="signal peptide" evidence="14">
    <location>
        <begin position="1"/>
        <end position="25"/>
    </location>
</feature>
<dbReference type="InterPro" id="IPR014756">
    <property type="entry name" value="Ig_E-set"/>
</dbReference>
<keyword evidence="4" id="KW-1003">Cell membrane</keyword>
<evidence type="ECO:0000256" key="8">
    <source>
        <dbReference type="ARBA" id="ARBA00023136"/>
    </source>
</evidence>
<dbReference type="EMBL" id="LGRX02016716">
    <property type="protein sequence ID" value="KAK3261719.1"/>
    <property type="molecule type" value="Genomic_DNA"/>
</dbReference>
<evidence type="ECO:0000256" key="13">
    <source>
        <dbReference type="SAM" id="MobiDB-lite"/>
    </source>
</evidence>
<dbReference type="GO" id="GO:0042995">
    <property type="term" value="C:cell projection"/>
    <property type="evidence" value="ECO:0007669"/>
    <property type="project" value="UniProtKB-SubCell"/>
</dbReference>
<dbReference type="CDD" id="cd00603">
    <property type="entry name" value="IPT_PCSR"/>
    <property type="match status" value="6"/>
</dbReference>
<comment type="caution">
    <text evidence="12">Lacks conserved residue(s) required for the propagation of feature annotation.</text>
</comment>
<evidence type="ECO:0000256" key="14">
    <source>
        <dbReference type="SAM" id="SignalP"/>
    </source>
</evidence>
<feature type="disulfide bond" evidence="12">
    <location>
        <begin position="1381"/>
        <end position="1398"/>
    </location>
</feature>
<dbReference type="Pfam" id="PF00088">
    <property type="entry name" value="Trefoil"/>
    <property type="match status" value="1"/>
</dbReference>
<feature type="region of interest" description="Disordered" evidence="13">
    <location>
        <begin position="327"/>
        <end position="347"/>
    </location>
</feature>
<evidence type="ECO:0000256" key="11">
    <source>
        <dbReference type="ARBA" id="ARBA00023273"/>
    </source>
</evidence>
<dbReference type="Pfam" id="PF01833">
    <property type="entry name" value="TIG"/>
    <property type="match status" value="8"/>
</dbReference>
<evidence type="ECO:0000256" key="5">
    <source>
        <dbReference type="ARBA" id="ARBA00022692"/>
    </source>
</evidence>
<evidence type="ECO:0000256" key="3">
    <source>
        <dbReference type="ARBA" id="ARBA00004316"/>
    </source>
</evidence>
<evidence type="ECO:0000259" key="16">
    <source>
        <dbReference type="PROSITE" id="PS51484"/>
    </source>
</evidence>
<proteinExistence type="predicted"/>
<dbReference type="PANTHER" id="PTHR46769:SF2">
    <property type="entry name" value="FIBROCYSTIN-L ISOFORM 2 PRECURSOR-RELATED"/>
    <property type="match status" value="1"/>
</dbReference>
<dbReference type="SUPFAM" id="SSF57492">
    <property type="entry name" value="Trefoil"/>
    <property type="match status" value="1"/>
</dbReference>
<evidence type="ECO:0000259" key="15">
    <source>
        <dbReference type="PROSITE" id="PS51448"/>
    </source>
</evidence>
<evidence type="ECO:0000313" key="18">
    <source>
        <dbReference type="Proteomes" id="UP001190700"/>
    </source>
</evidence>
<protein>
    <submittedName>
        <fullName evidence="17">Uncharacterized protein</fullName>
    </submittedName>
</protein>
<evidence type="ECO:0000256" key="2">
    <source>
        <dbReference type="ARBA" id="ARBA00004236"/>
    </source>
</evidence>
<keyword evidence="6 14" id="KW-0732">Signal</keyword>
<feature type="non-terminal residue" evidence="17">
    <location>
        <position position="3708"/>
    </location>
</feature>
<keyword evidence="9 12" id="KW-1015">Disulfide bond</keyword>
<accession>A0AAE0FL67</accession>
<evidence type="ECO:0000256" key="6">
    <source>
        <dbReference type="ARBA" id="ARBA00022729"/>
    </source>
</evidence>
<evidence type="ECO:0000256" key="4">
    <source>
        <dbReference type="ARBA" id="ARBA00022475"/>
    </source>
</evidence>
<feature type="chain" id="PRO_5042258398" evidence="14">
    <location>
        <begin position="26"/>
        <end position="3708"/>
    </location>
</feature>
<dbReference type="SMART" id="SM00429">
    <property type="entry name" value="IPT"/>
    <property type="match status" value="8"/>
</dbReference>
<evidence type="ECO:0000256" key="10">
    <source>
        <dbReference type="ARBA" id="ARBA00023180"/>
    </source>
</evidence>
<evidence type="ECO:0000313" key="17">
    <source>
        <dbReference type="EMBL" id="KAK3261719.1"/>
    </source>
</evidence>
<dbReference type="InterPro" id="IPR013783">
    <property type="entry name" value="Ig-like_fold"/>
</dbReference>
<dbReference type="SUPFAM" id="SSF81296">
    <property type="entry name" value="E set domains"/>
    <property type="match status" value="8"/>
</dbReference>
<dbReference type="Gene3D" id="2.60.40.10">
    <property type="entry name" value="Immunoglobulins"/>
    <property type="match status" value="8"/>
</dbReference>
<comment type="caution">
    <text evidence="17">The sequence shown here is derived from an EMBL/GenBank/DDBJ whole genome shotgun (WGS) entry which is preliminary data.</text>
</comment>
<dbReference type="InterPro" id="IPR044913">
    <property type="entry name" value="P_trefoil_dom_sf"/>
</dbReference>
<evidence type="ECO:0000256" key="12">
    <source>
        <dbReference type="PROSITE-ProRule" id="PRU00779"/>
    </source>
</evidence>
<dbReference type="InterPro" id="IPR052387">
    <property type="entry name" value="Fibrocystin"/>
</dbReference>
<dbReference type="Gene3D" id="2.160.20.10">
    <property type="entry name" value="Single-stranded right-handed beta-helix, Pectin lyase-like"/>
    <property type="match status" value="2"/>
</dbReference>
<dbReference type="Proteomes" id="UP001190700">
    <property type="component" value="Unassembled WGS sequence"/>
</dbReference>
<dbReference type="GO" id="GO:0005886">
    <property type="term" value="C:plasma membrane"/>
    <property type="evidence" value="ECO:0007669"/>
    <property type="project" value="UniProtKB-SubCell"/>
</dbReference>
<feature type="disulfide bond" evidence="12">
    <location>
        <begin position="1371"/>
        <end position="1386"/>
    </location>
</feature>
<dbReference type="InterPro" id="IPR008979">
    <property type="entry name" value="Galactose-bd-like_sf"/>
</dbReference>
<comment type="subcellular location">
    <subcellularLocation>
        <location evidence="2">Cell membrane</location>
    </subcellularLocation>
    <subcellularLocation>
        <location evidence="3">Cell projection</location>
    </subcellularLocation>
    <subcellularLocation>
        <location evidence="1">Membrane</location>
        <topology evidence="1">Single-pass membrane protein</topology>
    </subcellularLocation>
</comment>
<evidence type="ECO:0000256" key="7">
    <source>
        <dbReference type="ARBA" id="ARBA00022989"/>
    </source>
</evidence>
<dbReference type="Pfam" id="PF10162">
    <property type="entry name" value="G8"/>
    <property type="match status" value="2"/>
</dbReference>
<feature type="domain" description="G8" evidence="16">
    <location>
        <begin position="2811"/>
        <end position="2936"/>
    </location>
</feature>
<evidence type="ECO:0000256" key="1">
    <source>
        <dbReference type="ARBA" id="ARBA00004167"/>
    </source>
</evidence>
<dbReference type="PROSITE" id="PS51448">
    <property type="entry name" value="P_TREFOIL_2"/>
    <property type="match status" value="1"/>
</dbReference>
<keyword evidence="11" id="KW-0966">Cell projection</keyword>
<dbReference type="InterPro" id="IPR002909">
    <property type="entry name" value="IPT_dom"/>
</dbReference>
<keyword evidence="7" id="KW-1133">Transmembrane helix</keyword>
<dbReference type="Gene3D" id="2.60.120.260">
    <property type="entry name" value="Galactose-binding domain-like"/>
    <property type="match status" value="1"/>
</dbReference>
<dbReference type="SUPFAM" id="SSF51126">
    <property type="entry name" value="Pectin lyase-like"/>
    <property type="match status" value="2"/>
</dbReference>
<reference evidence="17 18" key="1">
    <citation type="journal article" date="2015" name="Genome Biol. Evol.">
        <title>Comparative Genomics of a Bacterivorous Green Alga Reveals Evolutionary Causalities and Consequences of Phago-Mixotrophic Mode of Nutrition.</title>
        <authorList>
            <person name="Burns J.A."/>
            <person name="Paasch A."/>
            <person name="Narechania A."/>
            <person name="Kim E."/>
        </authorList>
    </citation>
    <scope>NUCLEOTIDE SEQUENCE [LARGE SCALE GENOMIC DNA]</scope>
    <source>
        <strain evidence="17 18">PLY_AMNH</strain>
    </source>
</reference>
<dbReference type="SMART" id="SM01225">
    <property type="entry name" value="G8"/>
    <property type="match status" value="2"/>
</dbReference>
<dbReference type="PROSITE" id="PS51484">
    <property type="entry name" value="G8"/>
    <property type="match status" value="2"/>
</dbReference>
<sequence>MAAAHSLHLGGAVTTTAILIATVLSASVLHVVSQSPEIYSVAADPTSNGNQNNRGGMNGGTRLWIRGVGFSDEGESGNRIFIGGVEGTEYLGEEGETLEYYSSSTLVVADVPRWRGGDDFTDLDIDIWVDNTKKALNDKWKFSYYAANTPKLTKILPFAGAPGTLIHFIGDFKTSDPEMFRYLSIGRSVCQLAESDDMEDDPDKSSIGCFVGDAEEAGFYNASVTVAKNYGTTTDPTTFRYPMKSHTQRYQVSPEGQTYKFEYHPSIERLSHHSGSMAGGLMLTIGGHLFGSNASAVQVDVDGAPCEVVSAEPRRVVCVTPAMDPPVASTEEDIPNADASASGHREPISECSSATSLEECCSLYDITASVNGQYCVPSNSIDATFSDGSFCAPSSFVKSSAENLALVPDGVCYKPEPTLYVGNRGVHHQLYPISSYKTNHYDVWNFQGDAAVDAIKDYIEEKGHEGSYNQRWRTVLRPITTGPHRLVATSDDHAHVLITTLDKQLNFSKALEFNDWTENSIGGIYPANWSPEIELEAGVDYLLEVRHAEGTGADHCNIGLVAPFTADDGYAWNSMIEVQDVLVASKESREIQTLVLGDVSGGTYRRTFSSCGAQSARCASWRNVQDSDGEFGVVLVVTRLQHTFTTELGTQTEQTGPIPSDSNPKNALRAAGIPVDAVGRKADDEGYTWEIYFFRNDGTQQELLSTLDNQLQCSGVCPLSVTRTRDPSASMTASGAYTLGYSGTYTEALPGVSSAQEIEAALNALSTFPGEEATVLDLGAQRNDVWYNRTYRIQFRGYQGSPSLLQHTVDKQGVDMGLVVSRLIAGSTDRFFDSIPGWMLFTQQTSPQVHVSVGGVAASCVAMDHNSGKVDAGGCSFQTAEDATPQVTAVDAAEGGGAEGGTLLSITGSGFSPSYSDISVRVGPDTCALTSSPPTDSLIVCELPLGAAAGTHSVKVTVEELGYAAGDFTVTNPLEVSRVSPSGGSQAGGTTVTITGLGLGAADVTIAGQAATVISSSHQALVLSTAATPDASTPSQPGVVSANGLEATFTFEYDSALTPVIAALDPTQGSTVTASLLTITGSGFSTSLSENNVTVGTESCSVQSASETELQCLLAAAGPEVMAVTLHRAGWGLASGDLTFTRSFEVQSVEPQSGGREGGIPVTVRGTGFSEVSSAKNTVTIGVNECPILSATTTQIVCTAPATTKEDDTDETVTVQVKHFRGECTGACKFGYQSSLTPSVSSISPVVGTGGDVLSITGNFETGLGTEVFIGRHACTDVNVASATSITCTVPASPATSSAVTVNQESRGFATMDQTFTHSTHVNAVSPSGISAGGAWPVTIHGRGFSADAEATEDVRLGQCPMHGAGGNRKCGDVGISAQDCEARGCCYDALAPAGYTCYHRGPRNDVLLSKTWENKRFYDTATLAYHASGMTVAQCRSWCIDYDSCEIWEHSASDGACVLRSKKYADRLLRLYEKDGWTSGALAPATVQVAREDTLECSMPKRFWKTDSDSDSADVMVRVGNSYSVCNECQLQYTASLTPTLASELSTMQATAESGDSVDFVLVGTGLVSGGRPPNVTVGGALATVTYYNVSGETVEGTVTGVPAGVHEVKVDVAGSGFALADGTENLVLTVDLALSSVTPAAGSIAGGTVLTVHGAGFDASDVPGVNVSVCGVPCPVVAVAADAVECVTPQRVTAETNAQYHLVEEGALLTAGQIDYPSDVGSDHPPGHAFDGDVENMFRGRDYIGRKLEAGYVATLSRYRVYPASRQVYSDSGTASSTIRLEDAKLQGSNDSVTWTVLHTVSDDPDEGWNEYMVDSALSFRYLRLTCAWICGIGELELYGTLYTNMSSTCDVRVHVGEEASETAMLSTAFEYAEASTPSITSITPSMGTTGGGTSLTIHGTGFEADSNIQVLVDGVECANVQPYSGSVVCTTGERPWHVESSLVVDVAGVGVAATNGLVYTYIDRWSANTTWGGGDPPVEGDSVVIPAGKNILLDVSPPQLVLIIVEGRLEFEDAGDLELHAEYIFVRGGHLVVGTEDEPFTHQATITMHGQPYVTPELPTYGAKCIAVRRGAVDLHGVPKLPPWTQLSATVEAGASSMEVAAEVNWAPGDVVVLASTEFNMEQAETVTVTAVSQNSAGGSTVEFEPALTYKHFGEILTYDSKSIDMRGEVGVISRTVKLQGDGDSLRLQWGAHIFMHSPDGADSTIGRLSHVECQHCGQAFQLGRYPFHFHMIGAQHKSYVQGCAIHHTFNRAITVHGAHYLRILDNIGYDTMGHTFFIEDGAETYNRVEGNLGLVTRKSFSLLDTDTTPATFWITNPTNYFRNNAAAGSSRYGFWFDLDPYPNGPSATKDVCPNASPLGEFSNNRAHSNARYALRLFHSYHPKEDPCNSNSPTIPAVFQDFTAFKNTRSGVIGSDIGHVRFEGFRLADNQRAGIEITDCLTQLGEAGSWDTLLVAHSTNQEWPMPQEDNPSSPRVTGIFGAQSENVTHHDTLFVNFNQPKGGEAHTAALSSCNHCDFPNTMCSGGKTVHLSASSWMDSPVRVDWGLPYKGIFHDVDGTLGAGAAGSHVSARWPHLEDGCEAAPEEFPDSLVCAPEVAGPKRLEVNKMQPFYTLRYQKLRIAALSEEDIAAMEDYSDVEAWPNVNASAALSWSSVPYKDNMWHEPDDGWAIALLHGHTYALHAAADHAVDMYEVRLKVQHLQPGEYVYLKINYTTPYDHWKVTVDGVEMRSSLVEEPASSGTTGESYLDKYNQVLTVLFSGTGQEGRGTYQSQTVSLEADMCPRTGCPAPPTISAEKEPFTRKWSNASQWPNGRVPADGDYVTVEAAWRLWLDVQPASLGQLAIDGELHFDEEVCGITLEVVNIVVGGTGELHIGSATSPYMCQAAVRLSGDRSSPWLAIADVDIGNKALANFGVVEIHGIPRLETRAMLGAVASKGASQVVVDRSVDWQIGESILITSSSFDQTEAEVFAIVAKDGQALTLDGTLAHAHFGAPAAPVAPAKGRVVEVRAEVALLSRNVVVEGSQNNDEHGCHFLTSSFTADDGSTVEGMVTLSNMLVRNCGQYGTHHHALSLKAPRAGMNSIQGCAVWDSHNNGIFLLQASGTVVTSNTIYSSRGSSVDIDESDSVVLTGNMAAYTKARSQGRDLLEVLANFDVCTRDEDAKGTRYCQSVEVHDNVAAGSSHFGFLHRAEACDTPSGTGYELSSGAFAARLFRGNRAHSTPNGVWILPGESSACSYLSDMTVHHTTEVGVFYGQNLRRLELEHLTLADNHIALYISPVQASEGNQVEMAVKDVVLVGHSGNTVAMELEAGRCPSPRSGVMPFIISEGWPLPRSEPLMLYDDAIMDGGWGGTLHLHDLELANWTLPDACAEGDAKRTGAIATNPKAPDSLSTVFIKGVTGSSPGAPGFVWMDFPNPKWQNPDDCVDADCTGLLNVVIHDEDGSLTGSIGQIYGKNALVGGADADCTYRTNWGAYSCAGTSYDTLYVESLDSDRYSRRFTPVTFWSEATGLVNSVFPQMDHRWDQGYTSNLRLTRFPVLLDLGKAYNVTCTGTNPRDMHFALTTDFDDKGVLLHIWYQSPELHEVSVDGKLIQPMEAGTTPPWDMVSISDPPGTHYWYNKQRILTLLVKGTSDVLVRTVNAVQLDLTVIGSIDEFYDNGGIEVFTANLAYSLSIDPRRIKVVDIVSGVARRRRRSLLAETNTTQLE</sequence>
<keyword evidence="18" id="KW-1185">Reference proteome</keyword>
<dbReference type="InterPro" id="IPR019316">
    <property type="entry name" value="G8_domain"/>
</dbReference>
<keyword evidence="5" id="KW-0812">Transmembrane</keyword>
<dbReference type="InterPro" id="IPR006626">
    <property type="entry name" value="PbH1"/>
</dbReference>
<dbReference type="Pfam" id="PF24606">
    <property type="entry name" value="CEMIP_beta-hel"/>
    <property type="match status" value="1"/>
</dbReference>
<feature type="domain" description="G8" evidence="16">
    <location>
        <begin position="1972"/>
        <end position="2092"/>
    </location>
</feature>
<keyword evidence="8" id="KW-0472">Membrane</keyword>
<keyword evidence="10" id="KW-0325">Glycoprotein</keyword>
<evidence type="ECO:0000256" key="9">
    <source>
        <dbReference type="ARBA" id="ARBA00023157"/>
    </source>
</evidence>
<dbReference type="SMART" id="SM00710">
    <property type="entry name" value="PbH1"/>
    <property type="match status" value="8"/>
</dbReference>
<name>A0AAE0FL67_9CHLO</name>
<dbReference type="InterPro" id="IPR012334">
    <property type="entry name" value="Pectin_lyas_fold"/>
</dbReference>
<dbReference type="SUPFAM" id="SSF49785">
    <property type="entry name" value="Galactose-binding domain-like"/>
    <property type="match status" value="1"/>
</dbReference>
<organism evidence="17 18">
    <name type="scientific">Cymbomonas tetramitiformis</name>
    <dbReference type="NCBI Taxonomy" id="36881"/>
    <lineage>
        <taxon>Eukaryota</taxon>
        <taxon>Viridiplantae</taxon>
        <taxon>Chlorophyta</taxon>
        <taxon>Pyramimonadophyceae</taxon>
        <taxon>Pyramimonadales</taxon>
        <taxon>Pyramimonadaceae</taxon>
        <taxon>Cymbomonas</taxon>
    </lineage>
</organism>